<evidence type="ECO:0000313" key="2">
    <source>
        <dbReference type="EMBL" id="CAA2616462.1"/>
    </source>
</evidence>
<dbReference type="Proteomes" id="UP000663760">
    <property type="component" value="Chromosome 2"/>
</dbReference>
<keyword evidence="1" id="KW-0472">Membrane</keyword>
<feature type="transmembrane region" description="Helical" evidence="1">
    <location>
        <begin position="81"/>
        <end position="104"/>
    </location>
</feature>
<evidence type="ECO:0000313" key="3">
    <source>
        <dbReference type="EMBL" id="CAA7391604.1"/>
    </source>
</evidence>
<dbReference type="OrthoDB" id="942283at2759"/>
<feature type="transmembrane region" description="Helical" evidence="1">
    <location>
        <begin position="56"/>
        <end position="75"/>
    </location>
</feature>
<evidence type="ECO:0000313" key="4">
    <source>
        <dbReference type="Proteomes" id="UP000663760"/>
    </source>
</evidence>
<proteinExistence type="predicted"/>
<keyword evidence="4" id="KW-1185">Reference proteome</keyword>
<dbReference type="EMBL" id="LR743589">
    <property type="protein sequence ID" value="CAA2616462.1"/>
    <property type="molecule type" value="Genomic_DNA"/>
</dbReference>
<keyword evidence="1" id="KW-0812">Transmembrane</keyword>
<protein>
    <submittedName>
        <fullName evidence="2">Uncharacterized protein</fullName>
    </submittedName>
</protein>
<keyword evidence="1" id="KW-1133">Transmembrane helix</keyword>
<sequence>MAQLRFARQRAIVFVTFVASIGQEERKRHRRRRLTCFVEKHRRPARRQQKAGHRQSTVAGAGAAAAKTMMLHLVVAAKMKLLAGVGHGPCAGQLLVVLLGPFVLKLSMSRYAPGGMRDLVLSSRLFLFRLGRILSREQPGAGRWERALRLVSDRLDEARRLEESSPDEPSLHLVAMLAL</sequence>
<dbReference type="AlphaFoldDB" id="A0A7I8IEU4"/>
<evidence type="ECO:0000256" key="1">
    <source>
        <dbReference type="SAM" id="Phobius"/>
    </source>
</evidence>
<gene>
    <name evidence="2" type="ORF">SI7747_02002681</name>
    <name evidence="3" type="ORF">SI8410_02002875</name>
</gene>
<dbReference type="PANTHER" id="PTHR38925">
    <property type="entry name" value="PROTEIN, PUTATIVE-RELATED"/>
    <property type="match status" value="1"/>
</dbReference>
<accession>A0A7I8IEU4</accession>
<organism evidence="2">
    <name type="scientific">Spirodela intermedia</name>
    <name type="common">Intermediate duckweed</name>
    <dbReference type="NCBI Taxonomy" id="51605"/>
    <lineage>
        <taxon>Eukaryota</taxon>
        <taxon>Viridiplantae</taxon>
        <taxon>Streptophyta</taxon>
        <taxon>Embryophyta</taxon>
        <taxon>Tracheophyta</taxon>
        <taxon>Spermatophyta</taxon>
        <taxon>Magnoliopsida</taxon>
        <taxon>Liliopsida</taxon>
        <taxon>Araceae</taxon>
        <taxon>Lemnoideae</taxon>
        <taxon>Spirodela</taxon>
    </lineage>
</organism>
<dbReference type="PANTHER" id="PTHR38925:SF1">
    <property type="entry name" value="PROTEIN, PUTATIVE-RELATED"/>
    <property type="match status" value="1"/>
</dbReference>
<reference evidence="2" key="1">
    <citation type="submission" date="2019-12" db="EMBL/GenBank/DDBJ databases">
        <authorList>
            <person name="Scholz U."/>
            <person name="Mascher M."/>
            <person name="Fiebig A."/>
        </authorList>
    </citation>
    <scope>NUCLEOTIDE SEQUENCE</scope>
</reference>
<name>A0A7I8IEU4_SPIIN</name>
<dbReference type="EMBL" id="LR746265">
    <property type="protein sequence ID" value="CAA7391604.1"/>
    <property type="molecule type" value="Genomic_DNA"/>
</dbReference>